<feature type="domain" description="Calcineurin-like phosphoesterase" evidence="4">
    <location>
        <begin position="168"/>
        <end position="343"/>
    </location>
</feature>
<keyword evidence="6" id="KW-1185">Reference proteome</keyword>
<dbReference type="InterPro" id="IPR051158">
    <property type="entry name" value="Metallophosphoesterase_sf"/>
</dbReference>
<feature type="transmembrane region" description="Helical" evidence="3">
    <location>
        <begin position="36"/>
        <end position="57"/>
    </location>
</feature>
<feature type="transmembrane region" description="Helical" evidence="3">
    <location>
        <begin position="69"/>
        <end position="97"/>
    </location>
</feature>
<comment type="caution">
    <text evidence="5">The sequence shown here is derived from an EMBL/GenBank/DDBJ whole genome shotgun (WGS) entry which is preliminary data.</text>
</comment>
<accession>A0ABU3P0Z0</accession>
<feature type="transmembrane region" description="Helical" evidence="3">
    <location>
        <begin position="6"/>
        <end position="24"/>
    </location>
</feature>
<dbReference type="PANTHER" id="PTHR31302">
    <property type="entry name" value="TRANSMEMBRANE PROTEIN WITH METALLOPHOSPHOESTERASE DOMAIN-RELATED"/>
    <property type="match status" value="1"/>
</dbReference>
<sequence length="399" mass="44120">MRFVVAIFSLLALTVFLSWLNYRLLARLFIFWRGRFVRRAYLLLTAAAALVMVFGWPRRPWTAEPGQELLIFLIYGALVWLCGQLVLIVLQPLFYAVDRWDRRRARGKETAPAEPGMSRRAFISGALAAVPLVAFVPGAKGVYSAQAELAVVRHSVVVSGLPAGLDGFRIGQVSDTHVGPYFDLTRLETVCARLRAEKPDLMVMTGDFVDDLSQIAPAVERLAALQADVPHGVYFCWGNHEYFRDPRLVEATLRAGGIKILKNASAEIVPGERPLYLLGVDYPPAESARRSLNIPDERRQECFAAANRGVPAGAVRVLIAHHPDFLIDGFAGQVPLTLAGHSHGGQVVIGGRPLVSLHRYVRGLYRQDDLWGYVSSGAGHWFPFRLGCPPEISVFTLRA</sequence>
<dbReference type="SUPFAM" id="SSF56300">
    <property type="entry name" value="Metallo-dependent phosphatases"/>
    <property type="match status" value="1"/>
</dbReference>
<gene>
    <name evidence="5" type="ORF">Q4T40_15795</name>
</gene>
<reference evidence="5 6" key="1">
    <citation type="submission" date="2023-07" db="EMBL/GenBank/DDBJ databases">
        <title>The novel representative of Negativicutes class, Anaeroselena agilis gen. nov. sp. nov.</title>
        <authorList>
            <person name="Prokofeva M.I."/>
            <person name="Elcheninov A.G."/>
            <person name="Klyukina A."/>
            <person name="Kublanov I.V."/>
            <person name="Frolov E.N."/>
            <person name="Podosokorskaya O.A."/>
        </authorList>
    </citation>
    <scope>NUCLEOTIDE SEQUENCE [LARGE SCALE GENOMIC DNA]</scope>
    <source>
        <strain evidence="5 6">4137-cl</strain>
    </source>
</reference>
<dbReference type="EMBL" id="JAUOZS010000001">
    <property type="protein sequence ID" value="MDT8902707.1"/>
    <property type="molecule type" value="Genomic_DNA"/>
</dbReference>
<dbReference type="CDD" id="cd07385">
    <property type="entry name" value="MPP_YkuE_C"/>
    <property type="match status" value="1"/>
</dbReference>
<organism evidence="5 6">
    <name type="scientific">Anaeroselena agilis</name>
    <dbReference type="NCBI Taxonomy" id="3063788"/>
    <lineage>
        <taxon>Bacteria</taxon>
        <taxon>Bacillati</taxon>
        <taxon>Bacillota</taxon>
        <taxon>Negativicutes</taxon>
        <taxon>Acetonemataceae</taxon>
        <taxon>Anaeroselena</taxon>
    </lineage>
</organism>
<dbReference type="InterPro" id="IPR004843">
    <property type="entry name" value="Calcineurin-like_PHP"/>
</dbReference>
<keyword evidence="2" id="KW-0378">Hydrolase</keyword>
<proteinExistence type="predicted"/>
<evidence type="ECO:0000256" key="2">
    <source>
        <dbReference type="ARBA" id="ARBA00022801"/>
    </source>
</evidence>
<evidence type="ECO:0000256" key="1">
    <source>
        <dbReference type="ARBA" id="ARBA00022723"/>
    </source>
</evidence>
<keyword evidence="3" id="KW-0472">Membrane</keyword>
<dbReference type="Proteomes" id="UP001254848">
    <property type="component" value="Unassembled WGS sequence"/>
</dbReference>
<dbReference type="RefSeq" id="WP_413781182.1">
    <property type="nucleotide sequence ID" value="NZ_JAUOZS010000001.1"/>
</dbReference>
<evidence type="ECO:0000313" key="6">
    <source>
        <dbReference type="Proteomes" id="UP001254848"/>
    </source>
</evidence>
<evidence type="ECO:0000259" key="4">
    <source>
        <dbReference type="Pfam" id="PF00149"/>
    </source>
</evidence>
<name>A0ABU3P0Z0_9FIRM</name>
<evidence type="ECO:0000256" key="3">
    <source>
        <dbReference type="SAM" id="Phobius"/>
    </source>
</evidence>
<protein>
    <submittedName>
        <fullName evidence="5">Metallophosphoesterase</fullName>
    </submittedName>
</protein>
<keyword evidence="3" id="KW-0812">Transmembrane</keyword>
<dbReference type="PANTHER" id="PTHR31302:SF31">
    <property type="entry name" value="PHOSPHODIESTERASE YAEI"/>
    <property type="match status" value="1"/>
</dbReference>
<dbReference type="Pfam" id="PF00149">
    <property type="entry name" value="Metallophos"/>
    <property type="match status" value="1"/>
</dbReference>
<dbReference type="InterPro" id="IPR029052">
    <property type="entry name" value="Metallo-depent_PP-like"/>
</dbReference>
<keyword evidence="1" id="KW-0479">Metal-binding</keyword>
<keyword evidence="3" id="KW-1133">Transmembrane helix</keyword>
<dbReference type="Gene3D" id="3.60.21.10">
    <property type="match status" value="1"/>
</dbReference>
<evidence type="ECO:0000313" key="5">
    <source>
        <dbReference type="EMBL" id="MDT8902707.1"/>
    </source>
</evidence>